<dbReference type="SMART" id="SM00978">
    <property type="entry name" value="Tim44"/>
    <property type="match status" value="1"/>
</dbReference>
<name>C7LUZ6_DESBD</name>
<feature type="compositionally biased region" description="Low complexity" evidence="1">
    <location>
        <begin position="38"/>
        <end position="49"/>
    </location>
</feature>
<dbReference type="Pfam" id="PF04280">
    <property type="entry name" value="Tim44"/>
    <property type="match status" value="1"/>
</dbReference>
<dbReference type="InterPro" id="IPR007379">
    <property type="entry name" value="Tim44-like_dom"/>
</dbReference>
<dbReference type="InterPro" id="IPR032710">
    <property type="entry name" value="NTF2-like_dom_sf"/>
</dbReference>
<evidence type="ECO:0000256" key="2">
    <source>
        <dbReference type="SAM" id="Phobius"/>
    </source>
</evidence>
<dbReference type="PANTHER" id="PTHR41542:SF1">
    <property type="entry name" value="BLL5807 PROTEIN"/>
    <property type="match status" value="1"/>
</dbReference>
<keyword evidence="2" id="KW-0812">Transmembrane</keyword>
<keyword evidence="5" id="KW-1185">Reference proteome</keyword>
<dbReference type="AlphaFoldDB" id="C7LUZ6"/>
<evidence type="ECO:0000256" key="1">
    <source>
        <dbReference type="SAM" id="MobiDB-lite"/>
    </source>
</evidence>
<dbReference type="eggNOG" id="COG4395">
    <property type="taxonomic scope" value="Bacteria"/>
</dbReference>
<dbReference type="Gene3D" id="3.10.450.240">
    <property type="match status" value="1"/>
</dbReference>
<dbReference type="STRING" id="525897.Dbac_0303"/>
<dbReference type="PANTHER" id="PTHR41542">
    <property type="entry name" value="BLL5807 PROTEIN"/>
    <property type="match status" value="1"/>
</dbReference>
<evidence type="ECO:0000313" key="4">
    <source>
        <dbReference type="EMBL" id="ACU88430.1"/>
    </source>
</evidence>
<protein>
    <submittedName>
        <fullName evidence="4">Import inner membrane translocase subunit Tim44</fullName>
    </submittedName>
</protein>
<dbReference type="RefSeq" id="WP_012805515.1">
    <property type="nucleotide sequence ID" value="NC_013173.1"/>
</dbReference>
<dbReference type="Proteomes" id="UP000002216">
    <property type="component" value="Chromosome"/>
</dbReference>
<feature type="region of interest" description="Disordered" evidence="1">
    <location>
        <begin position="36"/>
        <end position="65"/>
    </location>
</feature>
<feature type="transmembrane region" description="Helical" evidence="2">
    <location>
        <begin position="89"/>
        <end position="113"/>
    </location>
</feature>
<sequence>MTKFSFLGAIILSLGLILLTMPDLADARRMGGGGSFGSKPSYSKSYQKPAAPTSTPSQQAAPGAAPMGGRGMFGGMLGGMLMGGLLGSLFFGGAFSGIGFMDILLIGGGLFLLMRFLRSRQPAAQTAGGPSQTHDMNRGAWDNLRTAQNHTSTSTPEYPAGFDAREFLDGAKAAYTRLQAAWDARDLDDLRQFTSTEVFAEIQSQAEADPNPGKTEILFLEASLLEVKAVGNQTIATVLFDTMLREDSTSAPAEQVREAWHFSRYETGGAKHWVVEGIQQLEK</sequence>
<dbReference type="KEGG" id="dba:Dbac_0303"/>
<keyword evidence="2" id="KW-1133">Transmembrane helix</keyword>
<dbReference type="EMBL" id="CP001629">
    <property type="protein sequence ID" value="ACU88430.1"/>
    <property type="molecule type" value="Genomic_DNA"/>
</dbReference>
<feature type="domain" description="Tim44-like" evidence="3">
    <location>
        <begin position="148"/>
        <end position="280"/>
    </location>
</feature>
<keyword evidence="2" id="KW-0472">Membrane</keyword>
<evidence type="ECO:0000259" key="3">
    <source>
        <dbReference type="SMART" id="SM00978"/>
    </source>
</evidence>
<evidence type="ECO:0000313" key="5">
    <source>
        <dbReference type="Proteomes" id="UP000002216"/>
    </source>
</evidence>
<reference evidence="4 5" key="1">
    <citation type="journal article" date="2009" name="Stand. Genomic Sci.">
        <title>Complete genome sequence of Desulfomicrobium baculatum type strain (X).</title>
        <authorList>
            <person name="Copeland A."/>
            <person name="Spring S."/>
            <person name="Goker M."/>
            <person name="Schneider S."/>
            <person name="Lapidus A."/>
            <person name="Del Rio T.G."/>
            <person name="Tice H."/>
            <person name="Cheng J.F."/>
            <person name="Chen F."/>
            <person name="Nolan M."/>
            <person name="Bruce D."/>
            <person name="Goodwin L."/>
            <person name="Pitluck S."/>
            <person name="Ivanova N."/>
            <person name="Mavrommatis K."/>
            <person name="Ovchinnikova G."/>
            <person name="Pati A."/>
            <person name="Chen A."/>
            <person name="Palaniappan K."/>
            <person name="Land M."/>
            <person name="Hauser L."/>
            <person name="Chang Y.J."/>
            <person name="Jeffries C.C."/>
            <person name="Meincke L."/>
            <person name="Sims D."/>
            <person name="Brettin T."/>
            <person name="Detter J.C."/>
            <person name="Han C."/>
            <person name="Chain P."/>
            <person name="Bristow J."/>
            <person name="Eisen J.A."/>
            <person name="Markowitz V."/>
            <person name="Hugenholtz P."/>
            <person name="Kyrpides N.C."/>
            <person name="Klenk H.P."/>
            <person name="Lucas S."/>
        </authorList>
    </citation>
    <scope>NUCLEOTIDE SEQUENCE [LARGE SCALE GENOMIC DNA]</scope>
    <source>
        <strain evidence="5">DSM 4028 / VKM B-1378 / X</strain>
    </source>
</reference>
<gene>
    <name evidence="4" type="ordered locus">Dbac_0303</name>
</gene>
<dbReference type="HOGENOM" id="CLU_052470_0_0_7"/>
<dbReference type="SUPFAM" id="SSF54427">
    <property type="entry name" value="NTF2-like"/>
    <property type="match status" value="1"/>
</dbReference>
<proteinExistence type="predicted"/>
<organism evidence="4 5">
    <name type="scientific">Desulfomicrobium baculatum (strain DSM 4028 / VKM B-1378 / X)</name>
    <name type="common">Desulfovibrio baculatus</name>
    <dbReference type="NCBI Taxonomy" id="525897"/>
    <lineage>
        <taxon>Bacteria</taxon>
        <taxon>Pseudomonadati</taxon>
        <taxon>Thermodesulfobacteriota</taxon>
        <taxon>Desulfovibrionia</taxon>
        <taxon>Desulfovibrionales</taxon>
        <taxon>Desulfomicrobiaceae</taxon>
        <taxon>Desulfomicrobium</taxon>
    </lineage>
</organism>
<accession>C7LUZ6</accession>